<keyword evidence="2" id="KW-1185">Reference proteome</keyword>
<dbReference type="EMBL" id="QMFB01000015">
    <property type="protein sequence ID" value="RAV18691.1"/>
    <property type="molecule type" value="Genomic_DNA"/>
</dbReference>
<gene>
    <name evidence="1" type="ORF">DQG23_23380</name>
</gene>
<sequence>MAGNGSGRIAGTLVRLRRRYGRAGMQAAVRFEIYDHISLIAAVSGLCKTLGLASEAVFRENV</sequence>
<evidence type="ECO:0000313" key="1">
    <source>
        <dbReference type="EMBL" id="RAV18691.1"/>
    </source>
</evidence>
<dbReference type="AlphaFoldDB" id="A0A329MFH0"/>
<dbReference type="Proteomes" id="UP000250369">
    <property type="component" value="Unassembled WGS sequence"/>
</dbReference>
<accession>A0A329MFH0</accession>
<name>A0A329MFH0_9BACL</name>
<reference evidence="1 2" key="1">
    <citation type="journal article" date="2009" name="Int. J. Syst. Evol. Microbiol.">
        <title>Paenibacillus contaminans sp. nov., isolated from a contaminated laboratory plate.</title>
        <authorList>
            <person name="Chou J.H."/>
            <person name="Lee J.H."/>
            <person name="Lin M.C."/>
            <person name="Chang P.S."/>
            <person name="Arun A.B."/>
            <person name="Young C.C."/>
            <person name="Chen W.M."/>
        </authorList>
    </citation>
    <scope>NUCLEOTIDE SEQUENCE [LARGE SCALE GENOMIC DNA]</scope>
    <source>
        <strain evidence="1 2">CKOBP-6</strain>
    </source>
</reference>
<proteinExistence type="predicted"/>
<protein>
    <submittedName>
        <fullName evidence="1">Uncharacterized protein</fullName>
    </submittedName>
</protein>
<comment type="caution">
    <text evidence="1">The sequence shown here is derived from an EMBL/GenBank/DDBJ whole genome shotgun (WGS) entry which is preliminary data.</text>
</comment>
<organism evidence="1 2">
    <name type="scientific">Paenibacillus contaminans</name>
    <dbReference type="NCBI Taxonomy" id="450362"/>
    <lineage>
        <taxon>Bacteria</taxon>
        <taxon>Bacillati</taxon>
        <taxon>Bacillota</taxon>
        <taxon>Bacilli</taxon>
        <taxon>Bacillales</taxon>
        <taxon>Paenibacillaceae</taxon>
        <taxon>Paenibacillus</taxon>
    </lineage>
</organism>
<evidence type="ECO:0000313" key="2">
    <source>
        <dbReference type="Proteomes" id="UP000250369"/>
    </source>
</evidence>